<dbReference type="PANTHER" id="PTHR18895">
    <property type="entry name" value="HEMK METHYLTRANSFERASE"/>
    <property type="match status" value="1"/>
</dbReference>
<keyword evidence="3 5" id="KW-0949">S-adenosyl-L-methionine</keyword>
<dbReference type="InterPro" id="IPR004556">
    <property type="entry name" value="HemK-like"/>
</dbReference>
<evidence type="ECO:0000313" key="8">
    <source>
        <dbReference type="EMBL" id="ACV34129.1"/>
    </source>
</evidence>
<keyword evidence="1 5" id="KW-0489">Methyltransferase</keyword>
<dbReference type="Gene3D" id="1.10.8.10">
    <property type="entry name" value="DNA helicase RuvA subunit, C-terminal domain"/>
    <property type="match status" value="1"/>
</dbReference>
<dbReference type="AlphaFoldDB" id="C7RNJ3"/>
<dbReference type="SUPFAM" id="SSF53335">
    <property type="entry name" value="S-adenosyl-L-methionine-dependent methyltransferases"/>
    <property type="match status" value="1"/>
</dbReference>
<comment type="function">
    <text evidence="5">Methylates the class 1 translation termination release factors RF1/PrfA and RF2/PrfB on the glutamine residue of the universally conserved GGQ motif.</text>
</comment>
<dbReference type="PANTHER" id="PTHR18895:SF74">
    <property type="entry name" value="MTRF1L RELEASE FACTOR GLUTAMINE METHYLTRANSFERASE"/>
    <property type="match status" value="1"/>
</dbReference>
<dbReference type="Pfam" id="PF17827">
    <property type="entry name" value="PrmC_N"/>
    <property type="match status" value="1"/>
</dbReference>
<name>C7RNJ3_ACCRE</name>
<feature type="binding site" evidence="5">
    <location>
        <position position="178"/>
    </location>
    <ligand>
        <name>S-adenosyl-L-methionine</name>
        <dbReference type="ChEBI" id="CHEBI:59789"/>
    </ligand>
</feature>
<feature type="domain" description="Methyltransferase small" evidence="6">
    <location>
        <begin position="98"/>
        <end position="187"/>
    </location>
</feature>
<feature type="binding site" evidence="5">
    <location>
        <begin position="178"/>
        <end position="181"/>
    </location>
    <ligand>
        <name>substrate</name>
    </ligand>
</feature>
<dbReference type="InterPro" id="IPR002052">
    <property type="entry name" value="DNA_methylase_N6_adenine_CS"/>
</dbReference>
<dbReference type="EC" id="2.1.1.297" evidence="5"/>
<accession>C7RNJ3</accession>
<feature type="domain" description="Release factor glutamine methyltransferase N-terminal" evidence="7">
    <location>
        <begin position="13"/>
        <end position="68"/>
    </location>
</feature>
<dbReference type="eggNOG" id="COG2890">
    <property type="taxonomic scope" value="Bacteria"/>
</dbReference>
<dbReference type="STRING" id="522306.CAP2UW1_0784"/>
<evidence type="ECO:0000259" key="6">
    <source>
        <dbReference type="Pfam" id="PF05175"/>
    </source>
</evidence>
<dbReference type="CDD" id="cd02440">
    <property type="entry name" value="AdoMet_MTases"/>
    <property type="match status" value="1"/>
</dbReference>
<feature type="binding site" evidence="5">
    <location>
        <position position="163"/>
    </location>
    <ligand>
        <name>S-adenosyl-L-methionine</name>
        <dbReference type="ChEBI" id="CHEBI:59789"/>
    </ligand>
</feature>
<dbReference type="InterPro" id="IPR040758">
    <property type="entry name" value="PrmC_N"/>
</dbReference>
<evidence type="ECO:0000256" key="5">
    <source>
        <dbReference type="HAMAP-Rule" id="MF_02126"/>
    </source>
</evidence>
<keyword evidence="2 5" id="KW-0808">Transferase</keyword>
<feature type="binding site" evidence="5">
    <location>
        <begin position="113"/>
        <end position="117"/>
    </location>
    <ligand>
        <name>S-adenosyl-L-methionine</name>
        <dbReference type="ChEBI" id="CHEBI:59789"/>
    </ligand>
</feature>
<gene>
    <name evidence="5" type="primary">prmC</name>
    <name evidence="8" type="ordered locus">CAP2UW1_0784</name>
</gene>
<dbReference type="NCBIfam" id="TIGR03534">
    <property type="entry name" value="RF_mod_PrmC"/>
    <property type="match status" value="1"/>
</dbReference>
<protein>
    <recommendedName>
        <fullName evidence="5">Release factor glutamine methyltransferase</fullName>
        <shortName evidence="5">RF MTase</shortName>
        <ecNumber evidence="5">2.1.1.297</ecNumber>
    </recommendedName>
    <alternativeName>
        <fullName evidence="5">N5-glutamine methyltransferase PrmC</fullName>
    </alternativeName>
    <alternativeName>
        <fullName evidence="5">Protein-(glutamine-N5) MTase PrmC</fullName>
    </alternativeName>
    <alternativeName>
        <fullName evidence="5">Protein-glutamine N-methyltransferase PrmC</fullName>
    </alternativeName>
</protein>
<dbReference type="InterPro" id="IPR050320">
    <property type="entry name" value="N5-glutamine_MTase"/>
</dbReference>
<reference evidence="8" key="2">
    <citation type="submission" date="2009-09" db="EMBL/GenBank/DDBJ databases">
        <title>Complete sequence of chromosome of Candidatus Accumulibacter phosphatis clade IIA str. UW-1.</title>
        <authorList>
            <consortium name="US DOE Joint Genome Institute"/>
            <person name="Martin H.G."/>
            <person name="Ivanova N."/>
            <person name="Kunin V."/>
            <person name="Warnecke F."/>
            <person name="Barry K."/>
            <person name="He S."/>
            <person name="Salamov A."/>
            <person name="Szeto E."/>
            <person name="Dalin E."/>
            <person name="Pangilinan J.L."/>
            <person name="Lapidus A."/>
            <person name="Lowry S."/>
            <person name="Kyrpides N.C."/>
            <person name="McMahon K.D."/>
            <person name="Hugenholtz P."/>
        </authorList>
    </citation>
    <scope>NUCLEOTIDE SEQUENCE [LARGE SCALE GENOMIC DNA]</scope>
    <source>
        <strain evidence="8">UW-1</strain>
    </source>
</reference>
<comment type="similarity">
    <text evidence="5">Belongs to the protein N5-glutamine methyltransferase family. PrmC subfamily.</text>
</comment>
<evidence type="ECO:0000256" key="2">
    <source>
        <dbReference type="ARBA" id="ARBA00022679"/>
    </source>
</evidence>
<proteinExistence type="inferred from homology"/>
<dbReference type="KEGG" id="app:CAP2UW1_0784"/>
<dbReference type="NCBIfam" id="TIGR00536">
    <property type="entry name" value="hemK_fam"/>
    <property type="match status" value="1"/>
</dbReference>
<dbReference type="HAMAP" id="MF_02126">
    <property type="entry name" value="RF_methyltr_PrmC"/>
    <property type="match status" value="1"/>
</dbReference>
<dbReference type="GO" id="GO:0003676">
    <property type="term" value="F:nucleic acid binding"/>
    <property type="evidence" value="ECO:0007669"/>
    <property type="project" value="InterPro"/>
</dbReference>
<dbReference type="InterPro" id="IPR007848">
    <property type="entry name" value="Small_mtfrase_dom"/>
</dbReference>
<sequence length="274" mass="29504">MTVGDAWRAARQRIDRLDARLLVEHVAACTHAELISEPMRRLLAEQAQVLADLVERRAAGEPLAYLLGSAGFYGIEFQITPAVLIPRPETELLVTLAVKCVESLAEPRIVDLGTGSGVVAVTVGCLCPAARITAVDLSPSALDLARINAGRHGVEATFLVGDWYTPLGDCGFDLIVANPPYVANDDEHLQRDGLPFEPRMALTDGVPGGDGLACIRRITDGARRHLLPGGWLLIEHGYDQAAAVRNELHKAGLSDVASWQDLARIERVSGGRLR</sequence>
<dbReference type="InterPro" id="IPR029063">
    <property type="entry name" value="SAM-dependent_MTases_sf"/>
</dbReference>
<evidence type="ECO:0000256" key="4">
    <source>
        <dbReference type="ARBA" id="ARBA00048391"/>
    </source>
</evidence>
<evidence type="ECO:0000259" key="7">
    <source>
        <dbReference type="Pfam" id="PF17827"/>
    </source>
</evidence>
<dbReference type="InterPro" id="IPR019874">
    <property type="entry name" value="RF_methyltr_PrmC"/>
</dbReference>
<dbReference type="GO" id="GO:0102559">
    <property type="term" value="F:peptide chain release factor N(5)-glutamine methyltransferase activity"/>
    <property type="evidence" value="ECO:0007669"/>
    <property type="project" value="UniProtKB-EC"/>
</dbReference>
<feature type="binding site" evidence="5">
    <location>
        <position position="136"/>
    </location>
    <ligand>
        <name>S-adenosyl-L-methionine</name>
        <dbReference type="ChEBI" id="CHEBI:59789"/>
    </ligand>
</feature>
<comment type="catalytic activity">
    <reaction evidence="4 5">
        <text>L-glutaminyl-[peptide chain release factor] + S-adenosyl-L-methionine = N(5)-methyl-L-glutaminyl-[peptide chain release factor] + S-adenosyl-L-homocysteine + H(+)</text>
        <dbReference type="Rhea" id="RHEA:42896"/>
        <dbReference type="Rhea" id="RHEA-COMP:10271"/>
        <dbReference type="Rhea" id="RHEA-COMP:10272"/>
        <dbReference type="ChEBI" id="CHEBI:15378"/>
        <dbReference type="ChEBI" id="CHEBI:30011"/>
        <dbReference type="ChEBI" id="CHEBI:57856"/>
        <dbReference type="ChEBI" id="CHEBI:59789"/>
        <dbReference type="ChEBI" id="CHEBI:61891"/>
        <dbReference type="EC" id="2.1.1.297"/>
    </reaction>
</comment>
<dbReference type="Gene3D" id="3.40.50.150">
    <property type="entry name" value="Vaccinia Virus protein VP39"/>
    <property type="match status" value="1"/>
</dbReference>
<dbReference type="OrthoDB" id="9800643at2"/>
<dbReference type="PROSITE" id="PS00092">
    <property type="entry name" value="N6_MTASE"/>
    <property type="match status" value="1"/>
</dbReference>
<organism evidence="8">
    <name type="scientific">Accumulibacter regalis</name>
    <dbReference type="NCBI Taxonomy" id="522306"/>
    <lineage>
        <taxon>Bacteria</taxon>
        <taxon>Pseudomonadati</taxon>
        <taxon>Pseudomonadota</taxon>
        <taxon>Betaproteobacteria</taxon>
        <taxon>Candidatus Accumulibacter</taxon>
    </lineage>
</organism>
<reference evidence="8" key="1">
    <citation type="submission" date="2009-08" db="EMBL/GenBank/DDBJ databases">
        <authorList>
            <consortium name="US DOE Joint Genome Institute"/>
            <person name="Lucas S."/>
            <person name="Copeland A."/>
            <person name="Lapidus A."/>
            <person name="Glavina del Rio T."/>
            <person name="Dalin E."/>
            <person name="Tice H."/>
            <person name="Bruce D."/>
            <person name="Barry K."/>
            <person name="Pitluck S."/>
            <person name="Lowry S."/>
            <person name="Larimer F."/>
            <person name="Land M."/>
            <person name="Hauser L."/>
            <person name="Kyrpides N."/>
            <person name="Ivanova N."/>
            <person name="McMahon K.D."/>
            <person name="Hugenholtz P."/>
        </authorList>
    </citation>
    <scope>NUCLEOTIDE SEQUENCE</scope>
    <source>
        <strain evidence="8">UW-1</strain>
    </source>
</reference>
<dbReference type="EMBL" id="CP001715">
    <property type="protein sequence ID" value="ACV34129.1"/>
    <property type="molecule type" value="Genomic_DNA"/>
</dbReference>
<dbReference type="HOGENOM" id="CLU_018398_3_1_4"/>
<evidence type="ECO:0000256" key="3">
    <source>
        <dbReference type="ARBA" id="ARBA00022691"/>
    </source>
</evidence>
<dbReference type="Pfam" id="PF05175">
    <property type="entry name" value="MTS"/>
    <property type="match status" value="1"/>
</dbReference>
<evidence type="ECO:0000256" key="1">
    <source>
        <dbReference type="ARBA" id="ARBA00022603"/>
    </source>
</evidence>
<dbReference type="GO" id="GO:0032259">
    <property type="term" value="P:methylation"/>
    <property type="evidence" value="ECO:0007669"/>
    <property type="project" value="UniProtKB-KW"/>
</dbReference>